<feature type="domain" description="HTH tetR-type" evidence="5">
    <location>
        <begin position="9"/>
        <end position="69"/>
    </location>
</feature>
<dbReference type="PRINTS" id="PR00455">
    <property type="entry name" value="HTHTETR"/>
</dbReference>
<feature type="DNA-binding region" description="H-T-H motif" evidence="4">
    <location>
        <begin position="32"/>
        <end position="51"/>
    </location>
</feature>
<sequence>MGLRERKKLITRKAILDAAREMFTARGYDNVTVAEIADAVNLSAKTVFAYFPSKEDLVFADAEETLVRLRDRLRDRPAGQTPLVAVAEAIREEFVAEREEMSGRGTRLADEVERSYRMIVDSPTLRSRMRLWWEQLEEAFAEVLAAEAGPGPRPRVVAGQLVLIFRLLLSEHIVGYLREHDEPKQWAALGDWLDVCVELIGNGIGEYGRRGDA</sequence>
<comment type="caution">
    <text evidence="6">The sequence shown here is derived from an EMBL/GenBank/DDBJ whole genome shotgun (WGS) entry which is preliminary data.</text>
</comment>
<dbReference type="RefSeq" id="WP_185058619.1">
    <property type="nucleotide sequence ID" value="NZ_BAABJP010000001.1"/>
</dbReference>
<evidence type="ECO:0000259" key="5">
    <source>
        <dbReference type="PROSITE" id="PS50977"/>
    </source>
</evidence>
<evidence type="ECO:0000313" key="6">
    <source>
        <dbReference type="EMBL" id="GAA5145494.1"/>
    </source>
</evidence>
<dbReference type="PANTHER" id="PTHR30055">
    <property type="entry name" value="HTH-TYPE TRANSCRIPTIONAL REGULATOR RUTR"/>
    <property type="match status" value="1"/>
</dbReference>
<evidence type="ECO:0000256" key="3">
    <source>
        <dbReference type="ARBA" id="ARBA00023163"/>
    </source>
</evidence>
<evidence type="ECO:0000256" key="1">
    <source>
        <dbReference type="ARBA" id="ARBA00023015"/>
    </source>
</evidence>
<keyword evidence="1" id="KW-0805">Transcription regulation</keyword>
<evidence type="ECO:0000256" key="2">
    <source>
        <dbReference type="ARBA" id="ARBA00023125"/>
    </source>
</evidence>
<dbReference type="InterPro" id="IPR001647">
    <property type="entry name" value="HTH_TetR"/>
</dbReference>
<dbReference type="EMBL" id="BAABJP010000001">
    <property type="protein sequence ID" value="GAA5145494.1"/>
    <property type="molecule type" value="Genomic_DNA"/>
</dbReference>
<proteinExistence type="predicted"/>
<accession>A0ABP9PI42</accession>
<dbReference type="PANTHER" id="PTHR30055:SF234">
    <property type="entry name" value="HTH-TYPE TRANSCRIPTIONAL REGULATOR BETI"/>
    <property type="match status" value="1"/>
</dbReference>
<name>A0ABP9PI42_9PSEU</name>
<keyword evidence="2 4" id="KW-0238">DNA-binding</keyword>
<evidence type="ECO:0000313" key="7">
    <source>
        <dbReference type="Proteomes" id="UP001428817"/>
    </source>
</evidence>
<dbReference type="Proteomes" id="UP001428817">
    <property type="component" value="Unassembled WGS sequence"/>
</dbReference>
<dbReference type="Gene3D" id="1.10.357.10">
    <property type="entry name" value="Tetracycline Repressor, domain 2"/>
    <property type="match status" value="1"/>
</dbReference>
<organism evidence="6 7">
    <name type="scientific">Pseudonocardia eucalypti</name>
    <dbReference type="NCBI Taxonomy" id="648755"/>
    <lineage>
        <taxon>Bacteria</taxon>
        <taxon>Bacillati</taxon>
        <taxon>Actinomycetota</taxon>
        <taxon>Actinomycetes</taxon>
        <taxon>Pseudonocardiales</taxon>
        <taxon>Pseudonocardiaceae</taxon>
        <taxon>Pseudonocardia</taxon>
    </lineage>
</organism>
<dbReference type="PROSITE" id="PS50977">
    <property type="entry name" value="HTH_TETR_2"/>
    <property type="match status" value="1"/>
</dbReference>
<protein>
    <submittedName>
        <fullName evidence="6">TetR/AcrR family transcriptional regulator</fullName>
    </submittedName>
</protein>
<dbReference type="InterPro" id="IPR009057">
    <property type="entry name" value="Homeodomain-like_sf"/>
</dbReference>
<dbReference type="Pfam" id="PF00440">
    <property type="entry name" value="TetR_N"/>
    <property type="match status" value="1"/>
</dbReference>
<reference evidence="7" key="1">
    <citation type="journal article" date="2019" name="Int. J. Syst. Evol. Microbiol.">
        <title>The Global Catalogue of Microorganisms (GCM) 10K type strain sequencing project: providing services to taxonomists for standard genome sequencing and annotation.</title>
        <authorList>
            <consortium name="The Broad Institute Genomics Platform"/>
            <consortium name="The Broad Institute Genome Sequencing Center for Infectious Disease"/>
            <person name="Wu L."/>
            <person name="Ma J."/>
        </authorList>
    </citation>
    <scope>NUCLEOTIDE SEQUENCE [LARGE SCALE GENOMIC DNA]</scope>
    <source>
        <strain evidence="7">JCM 18303</strain>
    </source>
</reference>
<dbReference type="InterPro" id="IPR050109">
    <property type="entry name" value="HTH-type_TetR-like_transc_reg"/>
</dbReference>
<evidence type="ECO:0000256" key="4">
    <source>
        <dbReference type="PROSITE-ProRule" id="PRU00335"/>
    </source>
</evidence>
<dbReference type="SUPFAM" id="SSF46689">
    <property type="entry name" value="Homeodomain-like"/>
    <property type="match status" value="1"/>
</dbReference>
<keyword evidence="3" id="KW-0804">Transcription</keyword>
<gene>
    <name evidence="6" type="ORF">GCM10023321_03460</name>
</gene>
<keyword evidence="7" id="KW-1185">Reference proteome</keyword>
<dbReference type="Gene3D" id="1.10.10.60">
    <property type="entry name" value="Homeodomain-like"/>
    <property type="match status" value="1"/>
</dbReference>